<evidence type="ECO:0000313" key="3">
    <source>
        <dbReference type="EMBL" id="CAF1519309.1"/>
    </source>
</evidence>
<evidence type="ECO:0000313" key="2">
    <source>
        <dbReference type="EMBL" id="CAF1442678.1"/>
    </source>
</evidence>
<dbReference type="Proteomes" id="UP000663829">
    <property type="component" value="Unassembled WGS sequence"/>
</dbReference>
<dbReference type="EMBL" id="CAJNOK010036102">
    <property type="protein sequence ID" value="CAF1519309.1"/>
    <property type="molecule type" value="Genomic_DNA"/>
</dbReference>
<gene>
    <name evidence="2" type="ORF">GPM918_LOCUS34429</name>
    <name evidence="3" type="ORF">OVA965_LOCUS37711</name>
    <name evidence="5" type="ORF">SRO942_LOCUS35123</name>
    <name evidence="4" type="ORF">TMI583_LOCUS38819</name>
</gene>
<keyword evidence="6" id="KW-1185">Reference proteome</keyword>
<accession>A0A815NW40</accession>
<dbReference type="EMBL" id="CAJOBA010058232">
    <property type="protein sequence ID" value="CAF4306273.1"/>
    <property type="molecule type" value="Genomic_DNA"/>
</dbReference>
<evidence type="ECO:0000313" key="6">
    <source>
        <dbReference type="Proteomes" id="UP000663829"/>
    </source>
</evidence>
<feature type="region of interest" description="Disordered" evidence="1">
    <location>
        <begin position="1"/>
        <end position="56"/>
    </location>
</feature>
<dbReference type="EMBL" id="CAJOBC010084514">
    <property type="protein sequence ID" value="CAF4318180.1"/>
    <property type="molecule type" value="Genomic_DNA"/>
</dbReference>
<dbReference type="EMBL" id="CAJNOQ010019075">
    <property type="protein sequence ID" value="CAF1442678.1"/>
    <property type="molecule type" value="Genomic_DNA"/>
</dbReference>
<name>A0A815NW40_9BILA</name>
<organism evidence="2 6">
    <name type="scientific">Didymodactylos carnosus</name>
    <dbReference type="NCBI Taxonomy" id="1234261"/>
    <lineage>
        <taxon>Eukaryota</taxon>
        <taxon>Metazoa</taxon>
        <taxon>Spiralia</taxon>
        <taxon>Gnathifera</taxon>
        <taxon>Rotifera</taxon>
        <taxon>Eurotatoria</taxon>
        <taxon>Bdelloidea</taxon>
        <taxon>Philodinida</taxon>
        <taxon>Philodinidae</taxon>
        <taxon>Didymodactylos</taxon>
    </lineage>
</organism>
<dbReference type="Proteomes" id="UP000682733">
    <property type="component" value="Unassembled WGS sequence"/>
</dbReference>
<feature type="compositionally biased region" description="Basic and acidic residues" evidence="1">
    <location>
        <begin position="1"/>
        <end position="12"/>
    </location>
</feature>
<comment type="caution">
    <text evidence="2">The sequence shown here is derived from an EMBL/GenBank/DDBJ whole genome shotgun (WGS) entry which is preliminary data.</text>
</comment>
<proteinExistence type="predicted"/>
<evidence type="ECO:0000313" key="4">
    <source>
        <dbReference type="EMBL" id="CAF4306273.1"/>
    </source>
</evidence>
<sequence>MNKESDRGRQQHDQIGAKVSTFSTSDDANTSTTAVLSSSMVHDKQSEASSSPKPRLYGFTAKNARVFSDIDSLKMYQYKQMNTHFRRSSSPPSGLRNEPEEEMHDNIQKEEDDDNID</sequence>
<feature type="region of interest" description="Disordered" evidence="1">
    <location>
        <begin position="82"/>
        <end position="117"/>
    </location>
</feature>
<feature type="compositionally biased region" description="Polar residues" evidence="1">
    <location>
        <begin position="82"/>
        <end position="92"/>
    </location>
</feature>
<dbReference type="AlphaFoldDB" id="A0A815NW40"/>
<dbReference type="Proteomes" id="UP000677228">
    <property type="component" value="Unassembled WGS sequence"/>
</dbReference>
<protein>
    <submittedName>
        <fullName evidence="2">Uncharacterized protein</fullName>
    </submittedName>
</protein>
<dbReference type="Proteomes" id="UP000681722">
    <property type="component" value="Unassembled WGS sequence"/>
</dbReference>
<reference evidence="2" key="1">
    <citation type="submission" date="2021-02" db="EMBL/GenBank/DDBJ databases">
        <authorList>
            <person name="Nowell W R."/>
        </authorList>
    </citation>
    <scope>NUCLEOTIDE SEQUENCE</scope>
</reference>
<feature type="compositionally biased region" description="Low complexity" evidence="1">
    <location>
        <begin position="20"/>
        <end position="34"/>
    </location>
</feature>
<evidence type="ECO:0000256" key="1">
    <source>
        <dbReference type="SAM" id="MobiDB-lite"/>
    </source>
</evidence>
<evidence type="ECO:0000313" key="5">
    <source>
        <dbReference type="EMBL" id="CAF4318180.1"/>
    </source>
</evidence>